<comment type="caution">
    <text evidence="8">Lacks conserved residue(s) required for the propagation of feature annotation.</text>
</comment>
<dbReference type="Gene3D" id="3.30.1280.10">
    <property type="entry name" value="Phosphoribosylformylglycinamidine synthase subunit PurS"/>
    <property type="match status" value="1"/>
</dbReference>
<gene>
    <name evidence="8 12" type="primary">purL</name>
    <name evidence="12" type="ORF">ENW73_03210</name>
</gene>
<keyword evidence="2 8" id="KW-0436">Ligase</keyword>
<evidence type="ECO:0000256" key="8">
    <source>
        <dbReference type="HAMAP-Rule" id="MF_00420"/>
    </source>
</evidence>
<dbReference type="Gene3D" id="1.10.8.750">
    <property type="entry name" value="Phosphoribosylformylglycinamidine synthase, linker domain"/>
    <property type="match status" value="1"/>
</dbReference>
<feature type="binding site" evidence="8">
    <location>
        <position position="284"/>
    </location>
    <ligand>
        <name>substrate</name>
    </ligand>
</feature>
<accession>A0A7C6A9J1</accession>
<dbReference type="InterPro" id="IPR041609">
    <property type="entry name" value="PurL_linker"/>
</dbReference>
<dbReference type="Pfam" id="PF02700">
    <property type="entry name" value="PurS"/>
    <property type="match status" value="1"/>
</dbReference>
<evidence type="ECO:0000256" key="1">
    <source>
        <dbReference type="ARBA" id="ARBA00022490"/>
    </source>
</evidence>
<dbReference type="SUPFAM" id="SSF56042">
    <property type="entry name" value="PurM C-terminal domain-like"/>
    <property type="match status" value="2"/>
</dbReference>
<dbReference type="CDD" id="cd02204">
    <property type="entry name" value="PurL_repeat2"/>
    <property type="match status" value="1"/>
</dbReference>
<dbReference type="InterPro" id="IPR010918">
    <property type="entry name" value="PurM-like_C_dom"/>
</dbReference>
<dbReference type="AlphaFoldDB" id="A0A7C6A9J1"/>
<keyword evidence="5 8" id="KW-0658">Purine biosynthesis</keyword>
<feature type="binding site" evidence="8">
    <location>
        <position position="715"/>
    </location>
    <ligand>
        <name>ATP</name>
        <dbReference type="ChEBI" id="CHEBI:30616"/>
    </ligand>
</feature>
<evidence type="ECO:0000259" key="11">
    <source>
        <dbReference type="Pfam" id="PF18072"/>
    </source>
</evidence>
<dbReference type="EC" id="6.3.5.3" evidence="8"/>
<feature type="domain" description="PurM-like C-terminal" evidence="10">
    <location>
        <begin position="763"/>
        <end position="901"/>
    </location>
</feature>
<feature type="active site" description="Proton acceptor" evidence="8">
    <location>
        <position position="263"/>
    </location>
</feature>
<dbReference type="InterPro" id="IPR003850">
    <property type="entry name" value="PurS"/>
</dbReference>
<feature type="binding site" evidence="8">
    <location>
        <position position="259"/>
    </location>
    <ligand>
        <name>ATP</name>
        <dbReference type="ChEBI" id="CHEBI:30616"/>
    </ligand>
</feature>
<dbReference type="GO" id="GO:0004642">
    <property type="term" value="F:phosphoribosylformylglycinamidine synthase activity"/>
    <property type="evidence" value="ECO:0007669"/>
    <property type="project" value="UniProtKB-UniRule"/>
</dbReference>
<evidence type="ECO:0000256" key="2">
    <source>
        <dbReference type="ARBA" id="ARBA00022598"/>
    </source>
</evidence>
<feature type="binding site" evidence="8">
    <location>
        <position position="718"/>
    </location>
    <ligand>
        <name>substrate</name>
    </ligand>
</feature>
<evidence type="ECO:0000259" key="9">
    <source>
        <dbReference type="Pfam" id="PF00586"/>
    </source>
</evidence>
<protein>
    <recommendedName>
        <fullName evidence="8">Phosphoribosylformylglycinamidine synthase subunit PurL</fullName>
        <shortName evidence="8">FGAM synthase</shortName>
        <ecNumber evidence="8">6.3.5.3</ecNumber>
    </recommendedName>
    <alternativeName>
        <fullName evidence="8">Formylglycinamide ribonucleotide amidotransferase subunit II</fullName>
        <shortName evidence="8">FGAR amidotransferase II</shortName>
        <shortName evidence="8">FGAR-AT II</shortName>
    </alternativeName>
    <alternativeName>
        <fullName evidence="8">Glutamine amidotransferase PurL</fullName>
    </alternativeName>
    <alternativeName>
        <fullName evidence="8">Phosphoribosylformylglycinamidine synthase subunit II</fullName>
    </alternativeName>
</protein>
<dbReference type="HAMAP" id="MF_00420">
    <property type="entry name" value="PurL_2"/>
    <property type="match status" value="1"/>
</dbReference>
<dbReference type="UniPathway" id="UPA00074">
    <property type="reaction ID" value="UER00128"/>
</dbReference>
<dbReference type="Gene3D" id="3.90.650.10">
    <property type="entry name" value="PurM-like C-terminal domain"/>
    <property type="match status" value="2"/>
</dbReference>
<dbReference type="InterPro" id="IPR016188">
    <property type="entry name" value="PurM-like_N"/>
</dbReference>
<evidence type="ECO:0000256" key="7">
    <source>
        <dbReference type="ARBA" id="ARBA00022842"/>
    </source>
</evidence>
<dbReference type="SUPFAM" id="SSF82697">
    <property type="entry name" value="PurS-like"/>
    <property type="match status" value="1"/>
</dbReference>
<dbReference type="Gene3D" id="3.30.1330.10">
    <property type="entry name" value="PurM-like, N-terminal domain"/>
    <property type="match status" value="2"/>
</dbReference>
<evidence type="ECO:0000313" key="12">
    <source>
        <dbReference type="EMBL" id="HHS51864.1"/>
    </source>
</evidence>
<proteinExistence type="inferred from homology"/>
<feature type="domain" description="PurM-like N-terminal" evidence="9">
    <location>
        <begin position="243"/>
        <end position="367"/>
    </location>
</feature>
<dbReference type="GO" id="GO:0000287">
    <property type="term" value="F:magnesium ion binding"/>
    <property type="evidence" value="ECO:0007669"/>
    <property type="project" value="UniProtKB-UniRule"/>
</dbReference>
<dbReference type="InterPro" id="IPR036676">
    <property type="entry name" value="PurM-like_C_sf"/>
</dbReference>
<keyword evidence="4 8" id="KW-0547">Nucleotide-binding</keyword>
<dbReference type="InterPro" id="IPR010074">
    <property type="entry name" value="PRibForGlyAmidine_synth_PurL"/>
</dbReference>
<feature type="binding site" evidence="8">
    <location>
        <position position="261"/>
    </location>
    <ligand>
        <name>Mg(2+)</name>
        <dbReference type="ChEBI" id="CHEBI:18420"/>
        <label>1</label>
    </ligand>
</feature>
<dbReference type="CDD" id="cd02203">
    <property type="entry name" value="PurL_repeat1"/>
    <property type="match status" value="1"/>
</dbReference>
<organism evidence="12">
    <name type="scientific">candidate division WOR-3 bacterium</name>
    <dbReference type="NCBI Taxonomy" id="2052148"/>
    <lineage>
        <taxon>Bacteria</taxon>
        <taxon>Bacteria division WOR-3</taxon>
    </lineage>
</organism>
<comment type="subcellular location">
    <subcellularLocation>
        <location evidence="8">Cytoplasm</location>
    </subcellularLocation>
</comment>
<comment type="catalytic activity">
    <reaction evidence="8">
        <text>N(2)-formyl-N(1)-(5-phospho-beta-D-ribosyl)glycinamide + L-glutamine + ATP + H2O = 2-formamido-N(1)-(5-O-phospho-beta-D-ribosyl)acetamidine + L-glutamate + ADP + phosphate + H(+)</text>
        <dbReference type="Rhea" id="RHEA:17129"/>
        <dbReference type="ChEBI" id="CHEBI:15377"/>
        <dbReference type="ChEBI" id="CHEBI:15378"/>
        <dbReference type="ChEBI" id="CHEBI:29985"/>
        <dbReference type="ChEBI" id="CHEBI:30616"/>
        <dbReference type="ChEBI" id="CHEBI:43474"/>
        <dbReference type="ChEBI" id="CHEBI:58359"/>
        <dbReference type="ChEBI" id="CHEBI:147286"/>
        <dbReference type="ChEBI" id="CHEBI:147287"/>
        <dbReference type="ChEBI" id="CHEBI:456216"/>
        <dbReference type="EC" id="6.3.5.3"/>
    </reaction>
</comment>
<dbReference type="Pfam" id="PF18072">
    <property type="entry name" value="FGAR-AT_linker"/>
    <property type="match status" value="1"/>
</dbReference>
<evidence type="ECO:0000256" key="4">
    <source>
        <dbReference type="ARBA" id="ARBA00022741"/>
    </source>
</evidence>
<dbReference type="GO" id="GO:0006189">
    <property type="term" value="P:'de novo' IMP biosynthetic process"/>
    <property type="evidence" value="ECO:0007669"/>
    <property type="project" value="UniProtKB-UniRule"/>
</dbReference>
<comment type="pathway">
    <text evidence="8">Purine metabolism; IMP biosynthesis via de novo pathway; 5-amino-1-(5-phospho-D-ribosyl)imidazole from N(2)-formyl-N(1)-(5-phospho-D-ribosyl)glycinamide: step 1/2.</text>
</comment>
<evidence type="ECO:0000256" key="5">
    <source>
        <dbReference type="ARBA" id="ARBA00022755"/>
    </source>
</evidence>
<comment type="caution">
    <text evidence="12">The sequence shown here is derived from an EMBL/GenBank/DDBJ whole genome shotgun (WGS) entry which is preliminary data.</text>
</comment>
<comment type="similarity">
    <text evidence="8">Belongs to the FGAMS family.</text>
</comment>
<comment type="function">
    <text evidence="8">Part of the phosphoribosylformylglycinamidine synthase complex involved in the purines biosynthetic pathway. Catalyzes the ATP-dependent conversion of formylglycinamide ribonucleotide (FGAR) and glutamine to yield formylglycinamidine ribonucleotide (FGAM) and glutamate. The FGAM synthase complex is composed of three subunits. PurQ produces an ammonia molecule by converting glutamine to glutamate. PurL transfers the ammonia molecule to FGAR to form FGAM in an ATP-dependent manner. PurS interacts with PurQ and PurL and is thought to assist in the transfer of the ammonia molecule from PurQ to PurL.</text>
</comment>
<evidence type="ECO:0000256" key="6">
    <source>
        <dbReference type="ARBA" id="ARBA00022840"/>
    </source>
</evidence>
<feature type="binding site" evidence="8">
    <location>
        <position position="418"/>
    </location>
    <ligand>
        <name>substrate</name>
    </ligand>
</feature>
<evidence type="ECO:0000256" key="3">
    <source>
        <dbReference type="ARBA" id="ARBA00022723"/>
    </source>
</evidence>
<dbReference type="InterPro" id="IPR036921">
    <property type="entry name" value="PurM-like_N_sf"/>
</dbReference>
<evidence type="ECO:0000259" key="10">
    <source>
        <dbReference type="Pfam" id="PF02769"/>
    </source>
</evidence>
<dbReference type="SUPFAM" id="SSF55326">
    <property type="entry name" value="PurM N-terminal domain-like"/>
    <property type="match status" value="2"/>
</dbReference>
<keyword evidence="1 8" id="KW-0963">Cytoplasm</keyword>
<dbReference type="Pfam" id="PF02769">
    <property type="entry name" value="AIRS_C"/>
    <property type="match status" value="2"/>
</dbReference>
<feature type="binding site" evidence="8">
    <location>
        <position position="285"/>
    </location>
    <ligand>
        <name>Mg(2+)</name>
        <dbReference type="ChEBI" id="CHEBI:18420"/>
        <label>2</label>
    </ligand>
</feature>
<dbReference type="Pfam" id="PF00586">
    <property type="entry name" value="AIRS"/>
    <property type="match status" value="2"/>
</dbReference>
<feature type="domain" description="PurM-like C-terminal" evidence="10">
    <location>
        <begin position="378"/>
        <end position="531"/>
    </location>
</feature>
<name>A0A7C6A9J1_UNCW3</name>
<dbReference type="PANTHER" id="PTHR43555:SF1">
    <property type="entry name" value="PHOSPHORIBOSYLFORMYLGLYCINAMIDINE SYNTHASE SUBUNIT PURL"/>
    <property type="match status" value="1"/>
</dbReference>
<feature type="binding site" evidence="8">
    <location>
        <position position="446"/>
    </location>
    <ligand>
        <name>Mg(2+)</name>
        <dbReference type="ChEBI" id="CHEBI:18420"/>
        <label>2</label>
    </ligand>
</feature>
<comment type="subunit">
    <text evidence="8">Monomer. Part of the FGAM synthase complex composed of 1 PurL, 1 PurQ and 2 PurS subunits.</text>
</comment>
<dbReference type="NCBIfam" id="TIGR01736">
    <property type="entry name" value="FGAM_synth_II"/>
    <property type="match status" value="1"/>
</dbReference>
<feature type="active site" evidence="8">
    <location>
        <position position="200"/>
    </location>
</feature>
<dbReference type="GO" id="GO:0005737">
    <property type="term" value="C:cytoplasm"/>
    <property type="evidence" value="ECO:0007669"/>
    <property type="project" value="UniProtKB-SubCell"/>
</dbReference>
<keyword evidence="7 8" id="KW-0460">Magnesium</keyword>
<feature type="domain" description="PurM-like N-terminal" evidence="9">
    <location>
        <begin position="620"/>
        <end position="724"/>
    </location>
</feature>
<sequence>MHDIFDLGIKSIKDVQIIRIYFIAGIKRREDIENIAYTLLCDPITESFYLGKKPEPQRRSIEIVFNPGVMDPSAENIINALTAMGYPNCEVKTAKRYLFAKNCKRKDLEKVTSSLLYNPLIQHQAKKGERIFEKPAPYKFVINEIPIIGEDDDKLLELSQKRQLALNRQEMQTLREYYTKLGRNPTDIELETFAQTWSEHCKHKTFTGIILYNGRRINNLLKSTIFRVTKELNHPMCLSVFKDNSGVIEFDSEWAITFKVETHNHPSALEPYGGAATGIGGVIRDCLGTGLGAKPILNTDVFCFARPDYPQEKIPKGILAPRRIMKGVVAGVRDYGNRMGIPTANGAIFFHDQFLANPLVYCGTVGLLPKDKVEKRIQPGDLIILVGGRTGRDGIHGVTFASLELTEKSEKISQSSVQIGNPIEEKKVTDVILAARDKNLFNAITDCGGGGLSSAIGELASPCGAKVELAKVPLKYPGLSYTEIWISEAQERMILFVPKAKRKDFLDLCQNHNVEATVIGSLTNDKMLHLYYQGRRVGKIDLEFLHSGWPKIEKKAVWSKPLYPQPELPIPTDLTKILFRLLGSINIASKEWVIRQYDHEVQARTCLKPLLGKNNLGPSDACVLQPVRTSPKGIVVACGINPRFGLIDPYWMAGSVIDEALRNLTAVGGDITQTALLDNFCWANPDRPEVLGGLVRACQACYDIAAQYGTPFISGKDSLYNEFTKEDGTILAIPPTLLISAIGVIPDVKKTVTMDLKRTDSFIYLLGTTNDELGGSEYYSLYNYLGNNLPKVDAKIGKMIMRQLYKAISLGLVEAVHDLSEGGLGVAIAEMALAGEIGVEIDLASVITGKLGLRDDTILFSESNTRFLCEVSEKKRKDFEKVLDGLPVAQIGKTFAKPYLEIFSGKKKIVEAPIARLKDIWLTALTKKL</sequence>
<dbReference type="EMBL" id="DTLI01000081">
    <property type="protein sequence ID" value="HHS51864.1"/>
    <property type="molecule type" value="Genomic_DNA"/>
</dbReference>
<keyword evidence="6 8" id="KW-0067">ATP-binding</keyword>
<feature type="binding site" evidence="8">
    <location>
        <position position="678"/>
    </location>
    <ligand>
        <name>ATP</name>
        <dbReference type="ChEBI" id="CHEBI:30616"/>
    </ligand>
</feature>
<reference evidence="12" key="1">
    <citation type="journal article" date="2020" name="mSystems">
        <title>Genome- and Community-Level Interaction Insights into Carbon Utilization and Element Cycling Functions of Hydrothermarchaeota in Hydrothermal Sediment.</title>
        <authorList>
            <person name="Zhou Z."/>
            <person name="Liu Y."/>
            <person name="Xu W."/>
            <person name="Pan J."/>
            <person name="Luo Z.H."/>
            <person name="Li M."/>
        </authorList>
    </citation>
    <scope>NUCLEOTIDE SEQUENCE [LARGE SCALE GENOMIC DNA]</scope>
    <source>
        <strain evidence="12">SpSt-876</strain>
    </source>
</reference>
<keyword evidence="3 8" id="KW-0479">Metal-binding</keyword>
<dbReference type="PANTHER" id="PTHR43555">
    <property type="entry name" value="PHOSPHORIBOSYLFORMYLGLYCINAMIDINE SYNTHASE SUBUNIT PURL"/>
    <property type="match status" value="1"/>
</dbReference>
<dbReference type="InterPro" id="IPR036604">
    <property type="entry name" value="PurS-like_sf"/>
</dbReference>
<dbReference type="GO" id="GO:0005524">
    <property type="term" value="F:ATP binding"/>
    <property type="evidence" value="ECO:0007669"/>
    <property type="project" value="UniProtKB-UniRule"/>
</dbReference>
<feature type="domain" description="Phosphoribosylformylglycinamidine synthase linker" evidence="11">
    <location>
        <begin position="157"/>
        <end position="204"/>
    </location>
</feature>